<name>A0A432MS37_9BACT</name>
<dbReference type="Proteomes" id="UP000280296">
    <property type="component" value="Unassembled WGS sequence"/>
</dbReference>
<reference evidence="1 2" key="1">
    <citation type="submission" date="2018-12" db="EMBL/GenBank/DDBJ databases">
        <authorList>
            <person name="Toschakov S.V."/>
        </authorList>
    </citation>
    <scope>NUCLEOTIDE SEQUENCE [LARGE SCALE GENOMIC DNA]</scope>
    <source>
        <strain evidence="1 2">GM2012</strain>
    </source>
</reference>
<gene>
    <name evidence="1" type="ORF">TsocGM_01070</name>
</gene>
<dbReference type="InterPro" id="IPR027417">
    <property type="entry name" value="P-loop_NTPase"/>
</dbReference>
<dbReference type="PANTHER" id="PTHR32301:SF6">
    <property type="entry name" value="GOLVESIN-RELATED"/>
    <property type="match status" value="1"/>
</dbReference>
<sequence length="275" mass="30045">MQDLLSPSHPLLFMHLPKTAGGSILAVVESSFQPPDLYLFYHDDPSRAADEIAEAGPARLIYGHFVYGLHQTLDVPPRYCCFLRNPVDRTISHFYHLKTADPGPYGDLARGFDSVGDFVERSGYWAASNLMCRMITGLGDGRVPPDDLLAGWAKTLLRDHFPIFGISEFLPLSLEVLRRTIGLSLDSFPVVNKGSYRLRELSQRDIDLVVSANQADLDLYGFAVRRFLDTILPETMCGGPAGMANTLTAVSPASFEPLSCPIRVGSGSGESALPG</sequence>
<evidence type="ECO:0000313" key="1">
    <source>
        <dbReference type="EMBL" id="RUL89785.1"/>
    </source>
</evidence>
<protein>
    <recommendedName>
        <fullName evidence="3">Sulfotransferase family protein</fullName>
    </recommendedName>
</protein>
<dbReference type="EMBL" id="RYZH01000001">
    <property type="protein sequence ID" value="RUL89785.1"/>
    <property type="molecule type" value="Genomic_DNA"/>
</dbReference>
<evidence type="ECO:0000313" key="2">
    <source>
        <dbReference type="Proteomes" id="UP000280296"/>
    </source>
</evidence>
<evidence type="ECO:0008006" key="3">
    <source>
        <dbReference type="Google" id="ProtNLM"/>
    </source>
</evidence>
<keyword evidence="2" id="KW-1185">Reference proteome</keyword>
<dbReference type="InterPro" id="IPR053259">
    <property type="entry name" value="Golvesin-related_Golgi"/>
</dbReference>
<dbReference type="Gene3D" id="3.40.50.300">
    <property type="entry name" value="P-loop containing nucleotide triphosphate hydrolases"/>
    <property type="match status" value="1"/>
</dbReference>
<comment type="caution">
    <text evidence="1">The sequence shown here is derived from an EMBL/GenBank/DDBJ whole genome shotgun (WGS) entry which is preliminary data.</text>
</comment>
<dbReference type="SUPFAM" id="SSF52540">
    <property type="entry name" value="P-loop containing nucleoside triphosphate hydrolases"/>
    <property type="match status" value="1"/>
</dbReference>
<accession>A0A432MS37</accession>
<dbReference type="AlphaFoldDB" id="A0A432MS37"/>
<reference evidence="1 2" key="2">
    <citation type="submission" date="2019-01" db="EMBL/GenBank/DDBJ databases">
        <title>Tautonia sociabilis, a novel thermotolerant planctomycete of Isosphaeraceae family, isolated from a 4000 m deep subterranean habitat.</title>
        <authorList>
            <person name="Kovaleva O.L."/>
            <person name="Elcheninov A.G."/>
            <person name="Van Heerden E."/>
            <person name="Toshchakov S.V."/>
            <person name="Novikov A."/>
            <person name="Bonch-Osmolovskaya E.A."/>
            <person name="Kublanov I.V."/>
        </authorList>
    </citation>
    <scope>NUCLEOTIDE SEQUENCE [LARGE SCALE GENOMIC DNA]</scope>
    <source>
        <strain evidence="1 2">GM2012</strain>
    </source>
</reference>
<dbReference type="PANTHER" id="PTHR32301">
    <property type="entry name" value="COUNTIN RECEPTOR CNR3-RELATED"/>
    <property type="match status" value="1"/>
</dbReference>
<proteinExistence type="predicted"/>
<organism evidence="1 2">
    <name type="scientific">Tautonia sociabilis</name>
    <dbReference type="NCBI Taxonomy" id="2080755"/>
    <lineage>
        <taxon>Bacteria</taxon>
        <taxon>Pseudomonadati</taxon>
        <taxon>Planctomycetota</taxon>
        <taxon>Planctomycetia</taxon>
        <taxon>Isosphaerales</taxon>
        <taxon>Isosphaeraceae</taxon>
        <taxon>Tautonia</taxon>
    </lineage>
</organism>
<dbReference type="OrthoDB" id="7834699at2"/>
<dbReference type="RefSeq" id="WP_126723460.1">
    <property type="nucleotide sequence ID" value="NZ_RYZH01000001.1"/>
</dbReference>